<dbReference type="InterPro" id="IPR016032">
    <property type="entry name" value="Sig_transdc_resp-reg_C-effctor"/>
</dbReference>
<feature type="domain" description="HTH luxR-type" evidence="4">
    <location>
        <begin position="186"/>
        <end position="249"/>
    </location>
</feature>
<dbReference type="SMART" id="SM00421">
    <property type="entry name" value="HTH_LUXR"/>
    <property type="match status" value="1"/>
</dbReference>
<evidence type="ECO:0000256" key="2">
    <source>
        <dbReference type="ARBA" id="ARBA00023125"/>
    </source>
</evidence>
<dbReference type="OrthoDB" id="9763857at2"/>
<dbReference type="InterPro" id="IPR036388">
    <property type="entry name" value="WH-like_DNA-bd_sf"/>
</dbReference>
<accession>A0A557QHB0</accession>
<keyword evidence="3" id="KW-0804">Transcription</keyword>
<dbReference type="Pfam" id="PF00196">
    <property type="entry name" value="GerE"/>
    <property type="match status" value="1"/>
</dbReference>
<dbReference type="PRINTS" id="PR00038">
    <property type="entry name" value="HTHLUXR"/>
</dbReference>
<protein>
    <submittedName>
        <fullName evidence="5">Response regulator transcription factor</fullName>
    </submittedName>
</protein>
<keyword evidence="1" id="KW-0805">Transcription regulation</keyword>
<dbReference type="GO" id="GO:0003677">
    <property type="term" value="F:DNA binding"/>
    <property type="evidence" value="ECO:0007669"/>
    <property type="project" value="UniProtKB-KW"/>
</dbReference>
<dbReference type="PANTHER" id="PTHR44688:SF16">
    <property type="entry name" value="DNA-BINDING TRANSCRIPTIONAL ACTIVATOR DEVR_DOSR"/>
    <property type="match status" value="1"/>
</dbReference>
<dbReference type="PROSITE" id="PS50043">
    <property type="entry name" value="HTH_LUXR_2"/>
    <property type="match status" value="1"/>
</dbReference>
<proteinExistence type="predicted"/>
<evidence type="ECO:0000313" key="5">
    <source>
        <dbReference type="EMBL" id="TVO52263.1"/>
    </source>
</evidence>
<dbReference type="InterPro" id="IPR000792">
    <property type="entry name" value="Tscrpt_reg_LuxR_C"/>
</dbReference>
<dbReference type="AlphaFoldDB" id="A0A557QHB0"/>
<comment type="caution">
    <text evidence="5">The sequence shown here is derived from an EMBL/GenBank/DDBJ whole genome shotgun (WGS) entry which is preliminary data.</text>
</comment>
<dbReference type="SUPFAM" id="SSF46894">
    <property type="entry name" value="C-terminal effector domain of the bipartite response regulators"/>
    <property type="match status" value="1"/>
</dbReference>
<dbReference type="PANTHER" id="PTHR44688">
    <property type="entry name" value="DNA-BINDING TRANSCRIPTIONAL ACTIVATOR DEVR_DOSR"/>
    <property type="match status" value="1"/>
</dbReference>
<reference evidence="5 6" key="1">
    <citation type="submission" date="2019-07" db="EMBL/GenBank/DDBJ databases">
        <title>The pathways for chlorine oxyanion respiration interact through the shared metabolite chlorate.</title>
        <authorList>
            <person name="Barnum T.P."/>
            <person name="Cheng Y."/>
            <person name="Hill K.A."/>
            <person name="Lucas L.N."/>
            <person name="Carlson H.K."/>
            <person name="Coates J.D."/>
        </authorList>
    </citation>
    <scope>NUCLEOTIDE SEQUENCE [LARGE SCALE GENOMIC DNA]</scope>
    <source>
        <strain evidence="5 6">SFB-3</strain>
    </source>
</reference>
<dbReference type="Gene3D" id="1.10.10.10">
    <property type="entry name" value="Winged helix-like DNA-binding domain superfamily/Winged helix DNA-binding domain"/>
    <property type="match status" value="1"/>
</dbReference>
<dbReference type="EMBL" id="VMNK01000017">
    <property type="protein sequence ID" value="TVO52263.1"/>
    <property type="molecule type" value="Genomic_DNA"/>
</dbReference>
<evidence type="ECO:0000256" key="1">
    <source>
        <dbReference type="ARBA" id="ARBA00023015"/>
    </source>
</evidence>
<name>A0A557QHB0_9RHOO</name>
<organism evidence="5 6">
    <name type="scientific">Denitromonas halophila</name>
    <dbReference type="NCBI Taxonomy" id="1629404"/>
    <lineage>
        <taxon>Bacteria</taxon>
        <taxon>Pseudomonadati</taxon>
        <taxon>Pseudomonadota</taxon>
        <taxon>Betaproteobacteria</taxon>
        <taxon>Rhodocyclales</taxon>
        <taxon>Zoogloeaceae</taxon>
        <taxon>Denitromonas</taxon>
    </lineage>
</organism>
<keyword evidence="2" id="KW-0238">DNA-binding</keyword>
<dbReference type="GO" id="GO:0006355">
    <property type="term" value="P:regulation of DNA-templated transcription"/>
    <property type="evidence" value="ECO:0007669"/>
    <property type="project" value="InterPro"/>
</dbReference>
<gene>
    <name evidence="5" type="ORF">FHP91_17685</name>
</gene>
<evidence type="ECO:0000256" key="3">
    <source>
        <dbReference type="ARBA" id="ARBA00023163"/>
    </source>
</evidence>
<dbReference type="PROSITE" id="PS00622">
    <property type="entry name" value="HTH_LUXR_1"/>
    <property type="match status" value="1"/>
</dbReference>
<evidence type="ECO:0000259" key="4">
    <source>
        <dbReference type="PROSITE" id="PS50043"/>
    </source>
</evidence>
<evidence type="ECO:0000313" key="6">
    <source>
        <dbReference type="Proteomes" id="UP000319502"/>
    </source>
</evidence>
<dbReference type="Proteomes" id="UP000319502">
    <property type="component" value="Unassembled WGS sequence"/>
</dbReference>
<keyword evidence="6" id="KW-1185">Reference proteome</keyword>
<dbReference type="CDD" id="cd06170">
    <property type="entry name" value="LuxR_C_like"/>
    <property type="match status" value="1"/>
</dbReference>
<sequence>MRRAVRCREKSGMNSHDKRLLSLMELGRTGSRTDYRREALAWLDHELGFDGVVWGEGRQHADGVVHIHSAELRGRSERILADYGAVAHLDPVARRFARQPRSLQNVVVERDLSAGETVPVGECLRAHDVGQLMLCGVRSSDAGGLRWLTLYREDRSRPFTRAQTEQAAFAIPFVLLAEPDAPPETAPQVTDLLTAREHEVACAYAEGADYKTIARRFKVSPATVRTHLQSSFRKLEVHNKIALRARLLG</sequence>